<proteinExistence type="predicted"/>
<dbReference type="EMBL" id="JAULSO010000005">
    <property type="protein sequence ID" value="KAK3682929.1"/>
    <property type="molecule type" value="Genomic_DNA"/>
</dbReference>
<protein>
    <submittedName>
        <fullName evidence="2">Uncharacterized protein</fullName>
    </submittedName>
</protein>
<feature type="chain" id="PRO_5042197766" evidence="1">
    <location>
        <begin position="20"/>
        <end position="166"/>
    </location>
</feature>
<reference evidence="2" key="1">
    <citation type="journal article" date="2023" name="Mol. Phylogenet. Evol.">
        <title>Genome-scale phylogeny and comparative genomics of the fungal order Sordariales.</title>
        <authorList>
            <person name="Hensen N."/>
            <person name="Bonometti L."/>
            <person name="Westerberg I."/>
            <person name="Brannstrom I.O."/>
            <person name="Guillou S."/>
            <person name="Cros-Aarteil S."/>
            <person name="Calhoun S."/>
            <person name="Haridas S."/>
            <person name="Kuo A."/>
            <person name="Mondo S."/>
            <person name="Pangilinan J."/>
            <person name="Riley R."/>
            <person name="LaButti K."/>
            <person name="Andreopoulos B."/>
            <person name="Lipzen A."/>
            <person name="Chen C."/>
            <person name="Yan M."/>
            <person name="Daum C."/>
            <person name="Ng V."/>
            <person name="Clum A."/>
            <person name="Steindorff A."/>
            <person name="Ohm R.A."/>
            <person name="Martin F."/>
            <person name="Silar P."/>
            <person name="Natvig D.O."/>
            <person name="Lalanne C."/>
            <person name="Gautier V."/>
            <person name="Ament-Velasquez S.L."/>
            <person name="Kruys A."/>
            <person name="Hutchinson M.I."/>
            <person name="Powell A.J."/>
            <person name="Barry K."/>
            <person name="Miller A.N."/>
            <person name="Grigoriev I.V."/>
            <person name="Debuchy R."/>
            <person name="Gladieux P."/>
            <person name="Hiltunen Thoren M."/>
            <person name="Johannesson H."/>
        </authorList>
    </citation>
    <scope>NUCLEOTIDE SEQUENCE</scope>
    <source>
        <strain evidence="2">CBS 314.62</strain>
    </source>
</reference>
<reference evidence="2" key="2">
    <citation type="submission" date="2023-06" db="EMBL/GenBank/DDBJ databases">
        <authorList>
            <consortium name="Lawrence Berkeley National Laboratory"/>
            <person name="Haridas S."/>
            <person name="Hensen N."/>
            <person name="Bonometti L."/>
            <person name="Westerberg I."/>
            <person name="Brannstrom I.O."/>
            <person name="Guillou S."/>
            <person name="Cros-Aarteil S."/>
            <person name="Calhoun S."/>
            <person name="Kuo A."/>
            <person name="Mondo S."/>
            <person name="Pangilinan J."/>
            <person name="Riley R."/>
            <person name="Labutti K."/>
            <person name="Andreopoulos B."/>
            <person name="Lipzen A."/>
            <person name="Chen C."/>
            <person name="Yanf M."/>
            <person name="Daum C."/>
            <person name="Ng V."/>
            <person name="Clum A."/>
            <person name="Steindorff A."/>
            <person name="Ohm R."/>
            <person name="Martin F."/>
            <person name="Silar P."/>
            <person name="Natvig D."/>
            <person name="Lalanne C."/>
            <person name="Gautier V."/>
            <person name="Ament-Velasquez S.L."/>
            <person name="Kruys A."/>
            <person name="Hutchinson M.I."/>
            <person name="Powell A.J."/>
            <person name="Barry K."/>
            <person name="Miller A.N."/>
            <person name="Grigoriev I.V."/>
            <person name="Debuchy R."/>
            <person name="Gladieux P."/>
            <person name="Thoren M.H."/>
            <person name="Johannesson H."/>
        </authorList>
    </citation>
    <scope>NUCLEOTIDE SEQUENCE</scope>
    <source>
        <strain evidence="2">CBS 314.62</strain>
    </source>
</reference>
<dbReference type="Proteomes" id="UP001270362">
    <property type="component" value="Unassembled WGS sequence"/>
</dbReference>
<sequence length="166" mass="18278">MGRSPGIVWLVLIGKLSMGNKDETGTISYCSSNGLGGAGQPRDVAVREDDEGCLVCWHRLPGLAQREISRTGGRLFPLREIPAHIGHHSWPRFAPALAQFVFKRETSNPAKEWRQGLAPSQALAPFCVKRRRPRSQDVEISESCLLLGGSEVCFLEKGPRSKETGR</sequence>
<accession>A0AAE0X1R2</accession>
<keyword evidence="3" id="KW-1185">Reference proteome</keyword>
<gene>
    <name evidence="2" type="ORF">B0T22DRAFT_297316</name>
</gene>
<dbReference type="AlphaFoldDB" id="A0AAE0X1R2"/>
<organism evidence="2 3">
    <name type="scientific">Podospora appendiculata</name>
    <dbReference type="NCBI Taxonomy" id="314037"/>
    <lineage>
        <taxon>Eukaryota</taxon>
        <taxon>Fungi</taxon>
        <taxon>Dikarya</taxon>
        <taxon>Ascomycota</taxon>
        <taxon>Pezizomycotina</taxon>
        <taxon>Sordariomycetes</taxon>
        <taxon>Sordariomycetidae</taxon>
        <taxon>Sordariales</taxon>
        <taxon>Podosporaceae</taxon>
        <taxon>Podospora</taxon>
    </lineage>
</organism>
<evidence type="ECO:0000313" key="3">
    <source>
        <dbReference type="Proteomes" id="UP001270362"/>
    </source>
</evidence>
<evidence type="ECO:0000256" key="1">
    <source>
        <dbReference type="SAM" id="SignalP"/>
    </source>
</evidence>
<comment type="caution">
    <text evidence="2">The sequence shown here is derived from an EMBL/GenBank/DDBJ whole genome shotgun (WGS) entry which is preliminary data.</text>
</comment>
<evidence type="ECO:0000313" key="2">
    <source>
        <dbReference type="EMBL" id="KAK3682929.1"/>
    </source>
</evidence>
<feature type="signal peptide" evidence="1">
    <location>
        <begin position="1"/>
        <end position="19"/>
    </location>
</feature>
<keyword evidence="1" id="KW-0732">Signal</keyword>
<name>A0AAE0X1R2_9PEZI</name>